<proteinExistence type="predicted"/>
<protein>
    <recommendedName>
        <fullName evidence="3">Antitoxin Xre/MbcA/ParS-like toxin-binding domain-containing protein</fullName>
    </recommendedName>
</protein>
<dbReference type="RefSeq" id="WP_236999086.1">
    <property type="nucleotide sequence ID" value="NZ_JAKKOR010000011.1"/>
</dbReference>
<keyword evidence="2" id="KW-1185">Reference proteome</keyword>
<organism evidence="1 2">
    <name type="scientific">Gordonia liuliyuniae</name>
    <dbReference type="NCBI Taxonomy" id="2911517"/>
    <lineage>
        <taxon>Bacteria</taxon>
        <taxon>Bacillati</taxon>
        <taxon>Actinomycetota</taxon>
        <taxon>Actinomycetes</taxon>
        <taxon>Mycobacteriales</taxon>
        <taxon>Gordoniaceae</taxon>
        <taxon>Gordonia</taxon>
    </lineage>
</organism>
<evidence type="ECO:0000313" key="2">
    <source>
        <dbReference type="Proteomes" id="UP001200110"/>
    </source>
</evidence>
<dbReference type="EMBL" id="JAKKOR010000011">
    <property type="protein sequence ID" value="MCF8589864.1"/>
    <property type="molecule type" value="Genomic_DNA"/>
</dbReference>
<name>A0ABS9IWB8_9ACTN</name>
<gene>
    <name evidence="1" type="ORF">L5G33_15520</name>
</gene>
<evidence type="ECO:0000313" key="1">
    <source>
        <dbReference type="EMBL" id="MCF8589864.1"/>
    </source>
</evidence>
<comment type="caution">
    <text evidence="1">The sequence shown here is derived from an EMBL/GenBank/DDBJ whole genome shotgun (WGS) entry which is preliminary data.</text>
</comment>
<evidence type="ECO:0008006" key="3">
    <source>
        <dbReference type="Google" id="ProtNLM"/>
    </source>
</evidence>
<reference evidence="1 2" key="1">
    <citation type="submission" date="2022-01" db="EMBL/GenBank/DDBJ databases">
        <authorList>
            <person name="Huang Y."/>
        </authorList>
    </citation>
    <scope>NUCLEOTIDE SEQUENCE [LARGE SCALE GENOMIC DNA]</scope>
    <source>
        <strain evidence="1 2">HY366</strain>
    </source>
</reference>
<accession>A0ABS9IWB8</accession>
<dbReference type="Proteomes" id="UP001200110">
    <property type="component" value="Unassembled WGS sequence"/>
</dbReference>
<sequence length="134" mass="14245">MTFMESTHTSVDTVYHQVTTRVATLDGPRLVEELRILLGARLVAYLAGASSTSTVTGYITGAVTIGDDARARLHAAYTVAALQHRLGATPALIQAWFQGRNPHLNDHAPARVIAADPSSVGHTFISAAVALVRE</sequence>